<proteinExistence type="predicted"/>
<dbReference type="PROSITE" id="PS50093">
    <property type="entry name" value="PKD"/>
    <property type="match status" value="1"/>
</dbReference>
<dbReference type="Pfam" id="PF18911">
    <property type="entry name" value="PKD_4"/>
    <property type="match status" value="1"/>
</dbReference>
<evidence type="ECO:0000256" key="2">
    <source>
        <dbReference type="SAM" id="SignalP"/>
    </source>
</evidence>
<dbReference type="InterPro" id="IPR035986">
    <property type="entry name" value="PKD_dom_sf"/>
</dbReference>
<dbReference type="Gene3D" id="2.60.40.10">
    <property type="entry name" value="Immunoglobulins"/>
    <property type="match status" value="1"/>
</dbReference>
<feature type="domain" description="PKD" evidence="3">
    <location>
        <begin position="219"/>
        <end position="248"/>
    </location>
</feature>
<evidence type="ECO:0000256" key="1">
    <source>
        <dbReference type="SAM" id="Phobius"/>
    </source>
</evidence>
<dbReference type="InterPro" id="IPR000601">
    <property type="entry name" value="PKD_dom"/>
</dbReference>
<evidence type="ECO:0000259" key="4">
    <source>
        <dbReference type="PROSITE" id="PS51841"/>
    </source>
</evidence>
<evidence type="ECO:0000313" key="6">
    <source>
        <dbReference type="Proteomes" id="UP000179118"/>
    </source>
</evidence>
<gene>
    <name evidence="5" type="ORF">A3D51_03500</name>
</gene>
<dbReference type="Pfam" id="PF00932">
    <property type="entry name" value="LTD"/>
    <property type="match status" value="1"/>
</dbReference>
<keyword evidence="2" id="KW-0732">Signal</keyword>
<dbReference type="AlphaFoldDB" id="A0A1G2S5G7"/>
<feature type="domain" description="LTD" evidence="4">
    <location>
        <begin position="10"/>
        <end position="124"/>
    </location>
</feature>
<dbReference type="PROSITE" id="PS51841">
    <property type="entry name" value="LTD"/>
    <property type="match status" value="1"/>
</dbReference>
<dbReference type="SUPFAM" id="SSF49299">
    <property type="entry name" value="PKD domain"/>
    <property type="match status" value="1"/>
</dbReference>
<evidence type="ECO:0008006" key="7">
    <source>
        <dbReference type="Google" id="ProtNLM"/>
    </source>
</evidence>
<dbReference type="Proteomes" id="UP000179118">
    <property type="component" value="Unassembled WGS sequence"/>
</dbReference>
<keyword evidence="1" id="KW-0472">Membrane</keyword>
<evidence type="ECO:0000259" key="3">
    <source>
        <dbReference type="PROSITE" id="PS50093"/>
    </source>
</evidence>
<dbReference type="InterPro" id="IPR036415">
    <property type="entry name" value="Lamin_tail_dom_sf"/>
</dbReference>
<name>A0A1G2S5G7_9BACT</name>
<feature type="transmembrane region" description="Helical" evidence="1">
    <location>
        <begin position="408"/>
        <end position="428"/>
    </location>
</feature>
<protein>
    <recommendedName>
        <fullName evidence="7">PKD domain-containing protein</fullName>
    </recommendedName>
</protein>
<dbReference type="EMBL" id="MHUT01000022">
    <property type="protein sequence ID" value="OHA80354.1"/>
    <property type="molecule type" value="Genomic_DNA"/>
</dbReference>
<dbReference type="InterPro" id="IPR013783">
    <property type="entry name" value="Ig-like_fold"/>
</dbReference>
<dbReference type="InterPro" id="IPR001322">
    <property type="entry name" value="Lamin_tail_dom"/>
</dbReference>
<feature type="chain" id="PRO_5009584330" description="PKD domain-containing protein" evidence="2">
    <location>
        <begin position="19"/>
        <end position="451"/>
    </location>
</feature>
<evidence type="ECO:0000313" key="5">
    <source>
        <dbReference type="EMBL" id="OHA80354.1"/>
    </source>
</evidence>
<sequence length="451" mass="48647">MKKIIFIFMLFFAQTVSAQVFISEIKYTGNEWIEISNIGAPVDLSLWKFFEGGTNHKLKFVQGGITLASGEYAIIVNDATAFLSEHSGFSGMLLDSSFSLLDAGETISIKSSDIKTVDTVSYVGIKGSKNSIQNIDGVWREAGPTPGASNTVVLSTPAVNMDKRPLVNSNNETSPISKPQVVVGVVPQVRVALAGLPIIFEGRTSGKENNSGGAPSGVWSFGDGASFEGMTASHTYYYPGEYTVVFDVVIGNDTATDRMLVRVVSPNLSLLAGGDASRSFFTIENHSGDDIDLSEWQAMSGEKTFTFPKNTILAARKSATFASEVTSLATPTGSIPEIWSPNGMRVEVKTEAHTSSESSPQIPQNTSVKNVVTARATSPVLQNQEATVANAFNDSLILPQEREESSLWPWYVGASFIAAFALLGLRLVRKNETNSDLCAEDFEIIEDEEPY</sequence>
<dbReference type="Gene3D" id="2.60.40.1260">
    <property type="entry name" value="Lamin Tail domain"/>
    <property type="match status" value="1"/>
</dbReference>
<feature type="signal peptide" evidence="2">
    <location>
        <begin position="1"/>
        <end position="18"/>
    </location>
</feature>
<reference evidence="5 6" key="1">
    <citation type="journal article" date="2016" name="Nat. Commun.">
        <title>Thousands of microbial genomes shed light on interconnected biogeochemical processes in an aquifer system.</title>
        <authorList>
            <person name="Anantharaman K."/>
            <person name="Brown C.T."/>
            <person name="Hug L.A."/>
            <person name="Sharon I."/>
            <person name="Castelle C.J."/>
            <person name="Probst A.J."/>
            <person name="Thomas B.C."/>
            <person name="Singh A."/>
            <person name="Wilkins M.J."/>
            <person name="Karaoz U."/>
            <person name="Brodie E.L."/>
            <person name="Williams K.H."/>
            <person name="Hubbard S.S."/>
            <person name="Banfield J.F."/>
        </authorList>
    </citation>
    <scope>NUCLEOTIDE SEQUENCE [LARGE SCALE GENOMIC DNA]</scope>
</reference>
<accession>A0A1G2S5G7</accession>
<organism evidence="5 6">
    <name type="scientific">Candidatus Yonathbacteria bacterium RIFCSPHIGHO2_02_FULL_44_14</name>
    <dbReference type="NCBI Taxonomy" id="1802724"/>
    <lineage>
        <taxon>Bacteria</taxon>
        <taxon>Candidatus Yonathiibacteriota</taxon>
    </lineage>
</organism>
<keyword evidence="1" id="KW-1133">Transmembrane helix</keyword>
<comment type="caution">
    <text evidence="5">The sequence shown here is derived from an EMBL/GenBank/DDBJ whole genome shotgun (WGS) entry which is preliminary data.</text>
</comment>
<dbReference type="SUPFAM" id="SSF74853">
    <property type="entry name" value="Lamin A/C globular tail domain"/>
    <property type="match status" value="1"/>
</dbReference>
<keyword evidence="1" id="KW-0812">Transmembrane</keyword>